<sequence length="73" mass="8212">MDQTQTNATAHPETNPKTQADYTTTNTKTYPKANDKVDNHDNKSTPDNISASPIGQRRNKPSSCQKPQRELQR</sequence>
<keyword evidence="3" id="KW-1185">Reference proteome</keyword>
<proteinExistence type="predicted"/>
<name>A0ABP0GQJ8_CLALP</name>
<dbReference type="Proteomes" id="UP001642483">
    <property type="component" value="Unassembled WGS sequence"/>
</dbReference>
<dbReference type="EMBL" id="CAWYQH010000130">
    <property type="protein sequence ID" value="CAK8692879.1"/>
    <property type="molecule type" value="Genomic_DNA"/>
</dbReference>
<feature type="compositionally biased region" description="Polar residues" evidence="1">
    <location>
        <begin position="15"/>
        <end position="29"/>
    </location>
</feature>
<gene>
    <name evidence="2" type="ORF">CVLEPA_LOCUS26115</name>
</gene>
<evidence type="ECO:0000256" key="1">
    <source>
        <dbReference type="SAM" id="MobiDB-lite"/>
    </source>
</evidence>
<feature type="compositionally biased region" description="Basic and acidic residues" evidence="1">
    <location>
        <begin position="33"/>
        <end position="44"/>
    </location>
</feature>
<evidence type="ECO:0000313" key="3">
    <source>
        <dbReference type="Proteomes" id="UP001642483"/>
    </source>
</evidence>
<reference evidence="2 3" key="1">
    <citation type="submission" date="2024-02" db="EMBL/GenBank/DDBJ databases">
        <authorList>
            <person name="Daric V."/>
            <person name="Darras S."/>
        </authorList>
    </citation>
    <scope>NUCLEOTIDE SEQUENCE [LARGE SCALE GENOMIC DNA]</scope>
</reference>
<organism evidence="2 3">
    <name type="scientific">Clavelina lepadiformis</name>
    <name type="common">Light-bulb sea squirt</name>
    <name type="synonym">Ascidia lepadiformis</name>
    <dbReference type="NCBI Taxonomy" id="159417"/>
    <lineage>
        <taxon>Eukaryota</taxon>
        <taxon>Metazoa</taxon>
        <taxon>Chordata</taxon>
        <taxon>Tunicata</taxon>
        <taxon>Ascidiacea</taxon>
        <taxon>Aplousobranchia</taxon>
        <taxon>Clavelinidae</taxon>
        <taxon>Clavelina</taxon>
    </lineage>
</organism>
<accession>A0ABP0GQJ8</accession>
<evidence type="ECO:0000313" key="2">
    <source>
        <dbReference type="EMBL" id="CAK8692879.1"/>
    </source>
</evidence>
<protein>
    <submittedName>
        <fullName evidence="2">Uncharacterized protein</fullName>
    </submittedName>
</protein>
<feature type="region of interest" description="Disordered" evidence="1">
    <location>
        <begin position="1"/>
        <end position="73"/>
    </location>
</feature>
<comment type="caution">
    <text evidence="2">The sequence shown here is derived from an EMBL/GenBank/DDBJ whole genome shotgun (WGS) entry which is preliminary data.</text>
</comment>